<evidence type="ECO:0000313" key="3">
    <source>
        <dbReference type="Proteomes" id="UP000027439"/>
    </source>
</evidence>
<dbReference type="eggNOG" id="ENOG502Z9AA">
    <property type="taxonomic scope" value="Bacteria"/>
</dbReference>
<sequence length="308" mass="32486">MHVMQFIRTTASLAGAVAALVLYTPSALADDAPDAPELPAVPLTSGKLLLTGGVSQIEGAAGGGLAPWAVIGGYGTARQLGANVHGTYVHTQDYALGSWGLTVGVANRVEFSLAGQRFDTRDAGAKLGLGEGYAFNQNIFGLKVRLLGDAVLDQDTWMPQVAAGIQFKHNEQGGVLKAIGAASNSGTDFYLSATKLLLAQSLLLNGTVRFTKANQFGLLGFGGDKSNAYKPEFESSVAYLFTKNIAIGAEYRMKPDNLSFAREQDAYDAFVAWAPNKHVSLTAAYVSLGDIATIRNQRGLYVSLQAGF</sequence>
<protein>
    <submittedName>
        <fullName evidence="2">Uncharacterized protein</fullName>
    </submittedName>
</protein>
<dbReference type="InterPro" id="IPR021393">
    <property type="entry name" value="DUF3034"/>
</dbReference>
<dbReference type="Pfam" id="PF11231">
    <property type="entry name" value="DUF3034"/>
    <property type="match status" value="1"/>
</dbReference>
<name>A0A069P834_9BURK</name>
<dbReference type="Proteomes" id="UP000027439">
    <property type="component" value="Unassembled WGS sequence"/>
</dbReference>
<dbReference type="AlphaFoldDB" id="A0A069P834"/>
<comment type="caution">
    <text evidence="2">The sequence shown here is derived from an EMBL/GenBank/DDBJ whole genome shotgun (WGS) entry which is preliminary data.</text>
</comment>
<evidence type="ECO:0000313" key="2">
    <source>
        <dbReference type="EMBL" id="KDR36778.1"/>
    </source>
</evidence>
<evidence type="ECO:0000256" key="1">
    <source>
        <dbReference type="SAM" id="SignalP"/>
    </source>
</evidence>
<dbReference type="EMBL" id="JFHE01000002">
    <property type="protein sequence ID" value="KDR36778.1"/>
    <property type="molecule type" value="Genomic_DNA"/>
</dbReference>
<accession>A0A069P834</accession>
<keyword evidence="1" id="KW-0732">Signal</keyword>
<organism evidence="2 3">
    <name type="scientific">Caballeronia grimmiae</name>
    <dbReference type="NCBI Taxonomy" id="1071679"/>
    <lineage>
        <taxon>Bacteria</taxon>
        <taxon>Pseudomonadati</taxon>
        <taxon>Pseudomonadota</taxon>
        <taxon>Betaproteobacteria</taxon>
        <taxon>Burkholderiales</taxon>
        <taxon>Burkholderiaceae</taxon>
        <taxon>Caballeronia</taxon>
    </lineage>
</organism>
<gene>
    <name evidence="2" type="ORF">BG57_10345</name>
</gene>
<reference evidence="2 3" key="1">
    <citation type="submission" date="2014-03" db="EMBL/GenBank/DDBJ databases">
        <title>Draft Genome Sequences of Four Burkholderia Strains.</title>
        <authorList>
            <person name="Liu X.Y."/>
            <person name="Li C.X."/>
            <person name="Xu J.H."/>
        </authorList>
    </citation>
    <scope>NUCLEOTIDE SEQUENCE [LARGE SCALE GENOMIC DNA]</scope>
    <source>
        <strain evidence="2 3">R27</strain>
    </source>
</reference>
<feature type="chain" id="PRO_5001667314" evidence="1">
    <location>
        <begin position="30"/>
        <end position="308"/>
    </location>
</feature>
<dbReference type="STRING" id="1071679.BG57_10345"/>
<proteinExistence type="predicted"/>
<feature type="signal peptide" evidence="1">
    <location>
        <begin position="1"/>
        <end position="29"/>
    </location>
</feature>